<feature type="domain" description="HTH lysR-type" evidence="6">
    <location>
        <begin position="8"/>
        <end position="65"/>
    </location>
</feature>
<dbReference type="InterPro" id="IPR005119">
    <property type="entry name" value="LysR_subst-bd"/>
</dbReference>
<keyword evidence="4" id="KW-0804">Transcription</keyword>
<dbReference type="GO" id="GO:0006351">
    <property type="term" value="P:DNA-templated transcription"/>
    <property type="evidence" value="ECO:0007669"/>
    <property type="project" value="TreeGrafter"/>
</dbReference>
<name>A0AAJ6BME4_9CAUL</name>
<sequence>MNRHRRLPPLGALRAFEAAARHMSFRRAATELAVTPTAVSHQIRLLEETLGQPLFVRHVRRVALTEAGDTLYPALRDGFDALDRAVETLRERKRRPSVTLTATTLFTARRLLPALDEFRRRNPDLDLILHASDEIVDLATGTAVIAVRYAAGPFDGLIAEPLIVDRFGVLCSPGLGVRTVRDLVGATLLHIQWKRPGDDPDWSRWAKAANIADLPVAIGPRFTDDSHALQAAVAGMGVAIGSLELARQEIEAGLLVNPFGPILPGEAYHVVTTPRAAADPHVAAVKAWLRACVAGVTPRDDRPAAPSDESEPSRPSP</sequence>
<evidence type="ECO:0000256" key="4">
    <source>
        <dbReference type="ARBA" id="ARBA00023163"/>
    </source>
</evidence>
<dbReference type="InterPro" id="IPR036390">
    <property type="entry name" value="WH_DNA-bd_sf"/>
</dbReference>
<dbReference type="InterPro" id="IPR000847">
    <property type="entry name" value="LysR_HTH_N"/>
</dbReference>
<dbReference type="FunFam" id="1.10.10.10:FF:000038">
    <property type="entry name" value="Glycine cleavage system transcriptional activator"/>
    <property type="match status" value="1"/>
</dbReference>
<dbReference type="Proteomes" id="UP001213664">
    <property type="component" value="Chromosome"/>
</dbReference>
<evidence type="ECO:0000313" key="7">
    <source>
        <dbReference type="EMBL" id="WEK40671.1"/>
    </source>
</evidence>
<accession>A0AAJ6BME4</accession>
<dbReference type="EMBL" id="CP119326">
    <property type="protein sequence ID" value="WEK40671.1"/>
    <property type="molecule type" value="Genomic_DNA"/>
</dbReference>
<gene>
    <name evidence="7" type="ORF">P0Y50_03415</name>
</gene>
<dbReference type="PANTHER" id="PTHR30537:SF74">
    <property type="entry name" value="HTH-TYPE TRANSCRIPTIONAL REGULATOR TRPI"/>
    <property type="match status" value="1"/>
</dbReference>
<feature type="region of interest" description="Disordered" evidence="5">
    <location>
        <begin position="298"/>
        <end position="317"/>
    </location>
</feature>
<evidence type="ECO:0000256" key="5">
    <source>
        <dbReference type="SAM" id="MobiDB-lite"/>
    </source>
</evidence>
<dbReference type="Gene3D" id="1.10.10.10">
    <property type="entry name" value="Winged helix-like DNA-binding domain superfamily/Winged helix DNA-binding domain"/>
    <property type="match status" value="1"/>
</dbReference>
<dbReference type="Gene3D" id="3.40.190.10">
    <property type="entry name" value="Periplasmic binding protein-like II"/>
    <property type="match status" value="2"/>
</dbReference>
<keyword evidence="2" id="KW-0805">Transcription regulation</keyword>
<comment type="similarity">
    <text evidence="1">Belongs to the LysR transcriptional regulatory family.</text>
</comment>
<proteinExistence type="inferred from homology"/>
<evidence type="ECO:0000256" key="2">
    <source>
        <dbReference type="ARBA" id="ARBA00023015"/>
    </source>
</evidence>
<dbReference type="PRINTS" id="PR00039">
    <property type="entry name" value="HTHLYSR"/>
</dbReference>
<dbReference type="GO" id="GO:0043565">
    <property type="term" value="F:sequence-specific DNA binding"/>
    <property type="evidence" value="ECO:0007669"/>
    <property type="project" value="TreeGrafter"/>
</dbReference>
<reference evidence="7" key="1">
    <citation type="submission" date="2023-03" db="EMBL/GenBank/DDBJ databases">
        <title>Andean soil-derived lignocellulolytic bacterial consortium as a source of novel taxa and putative plastic-active enzymes.</title>
        <authorList>
            <person name="Diaz-Garcia L."/>
            <person name="Chuvochina M."/>
            <person name="Feuerriegel G."/>
            <person name="Bunk B."/>
            <person name="Sproer C."/>
            <person name="Streit W.R."/>
            <person name="Rodriguez L.M."/>
            <person name="Overmann J."/>
            <person name="Jimenez D.J."/>
        </authorList>
    </citation>
    <scope>NUCLEOTIDE SEQUENCE</scope>
    <source>
        <strain evidence="7">MAG 833</strain>
    </source>
</reference>
<evidence type="ECO:0000256" key="3">
    <source>
        <dbReference type="ARBA" id="ARBA00023125"/>
    </source>
</evidence>
<protein>
    <submittedName>
        <fullName evidence="7">LysR substrate-binding domain-containing protein</fullName>
    </submittedName>
</protein>
<keyword evidence="3" id="KW-0238">DNA-binding</keyword>
<dbReference type="PROSITE" id="PS50931">
    <property type="entry name" value="HTH_LYSR"/>
    <property type="match status" value="1"/>
</dbReference>
<dbReference type="PANTHER" id="PTHR30537">
    <property type="entry name" value="HTH-TYPE TRANSCRIPTIONAL REGULATOR"/>
    <property type="match status" value="1"/>
</dbReference>
<dbReference type="SUPFAM" id="SSF46785">
    <property type="entry name" value="Winged helix' DNA-binding domain"/>
    <property type="match status" value="1"/>
</dbReference>
<evidence type="ECO:0000256" key="1">
    <source>
        <dbReference type="ARBA" id="ARBA00009437"/>
    </source>
</evidence>
<dbReference type="InterPro" id="IPR058163">
    <property type="entry name" value="LysR-type_TF_proteobact-type"/>
</dbReference>
<dbReference type="GO" id="GO:0003700">
    <property type="term" value="F:DNA-binding transcription factor activity"/>
    <property type="evidence" value="ECO:0007669"/>
    <property type="project" value="InterPro"/>
</dbReference>
<dbReference type="AlphaFoldDB" id="A0AAJ6BME4"/>
<dbReference type="SUPFAM" id="SSF53850">
    <property type="entry name" value="Periplasmic binding protein-like II"/>
    <property type="match status" value="1"/>
</dbReference>
<dbReference type="CDD" id="cd08432">
    <property type="entry name" value="PBP2_GcdR_TrpI_HvrB_AmpR_like"/>
    <property type="match status" value="1"/>
</dbReference>
<evidence type="ECO:0000313" key="8">
    <source>
        <dbReference type="Proteomes" id="UP001213664"/>
    </source>
</evidence>
<organism evidence="7 8">
    <name type="scientific">Candidatus Brevundimonas colombiensis</name>
    <dbReference type="NCBI Taxonomy" id="3121376"/>
    <lineage>
        <taxon>Bacteria</taxon>
        <taxon>Pseudomonadati</taxon>
        <taxon>Pseudomonadota</taxon>
        <taxon>Alphaproteobacteria</taxon>
        <taxon>Caulobacterales</taxon>
        <taxon>Caulobacteraceae</taxon>
        <taxon>Brevundimonas</taxon>
    </lineage>
</organism>
<evidence type="ECO:0000259" key="6">
    <source>
        <dbReference type="PROSITE" id="PS50931"/>
    </source>
</evidence>
<dbReference type="Pfam" id="PF00126">
    <property type="entry name" value="HTH_1"/>
    <property type="match status" value="1"/>
</dbReference>
<dbReference type="Pfam" id="PF03466">
    <property type="entry name" value="LysR_substrate"/>
    <property type="match status" value="1"/>
</dbReference>
<dbReference type="InterPro" id="IPR036388">
    <property type="entry name" value="WH-like_DNA-bd_sf"/>
</dbReference>